<proteinExistence type="predicted"/>
<sequence>MRSNGPPKAPSLVSLLDQIGIQETAIPEGGEQKQES</sequence>
<dbReference type="Proteomes" id="UP001054252">
    <property type="component" value="Unassembled WGS sequence"/>
</dbReference>
<protein>
    <submittedName>
        <fullName evidence="1">Uncharacterized protein</fullName>
    </submittedName>
</protein>
<comment type="caution">
    <text evidence="1">The sequence shown here is derived from an EMBL/GenBank/DDBJ whole genome shotgun (WGS) entry which is preliminary data.</text>
</comment>
<dbReference type="AlphaFoldDB" id="A0AAV5JFU9"/>
<organism evidence="1 2">
    <name type="scientific">Rubroshorea leprosula</name>
    <dbReference type="NCBI Taxonomy" id="152421"/>
    <lineage>
        <taxon>Eukaryota</taxon>
        <taxon>Viridiplantae</taxon>
        <taxon>Streptophyta</taxon>
        <taxon>Embryophyta</taxon>
        <taxon>Tracheophyta</taxon>
        <taxon>Spermatophyta</taxon>
        <taxon>Magnoliopsida</taxon>
        <taxon>eudicotyledons</taxon>
        <taxon>Gunneridae</taxon>
        <taxon>Pentapetalae</taxon>
        <taxon>rosids</taxon>
        <taxon>malvids</taxon>
        <taxon>Malvales</taxon>
        <taxon>Dipterocarpaceae</taxon>
        <taxon>Rubroshorea</taxon>
    </lineage>
</organism>
<name>A0AAV5JFU9_9ROSI</name>
<reference evidence="1 2" key="1">
    <citation type="journal article" date="2021" name="Commun. Biol.">
        <title>The genome of Shorea leprosula (Dipterocarpaceae) highlights the ecological relevance of drought in aseasonal tropical rainforests.</title>
        <authorList>
            <person name="Ng K.K.S."/>
            <person name="Kobayashi M.J."/>
            <person name="Fawcett J.A."/>
            <person name="Hatakeyama M."/>
            <person name="Paape T."/>
            <person name="Ng C.H."/>
            <person name="Ang C.C."/>
            <person name="Tnah L.H."/>
            <person name="Lee C.T."/>
            <person name="Nishiyama T."/>
            <person name="Sese J."/>
            <person name="O'Brien M.J."/>
            <person name="Copetti D."/>
            <person name="Mohd Noor M.I."/>
            <person name="Ong R.C."/>
            <person name="Putra M."/>
            <person name="Sireger I.Z."/>
            <person name="Indrioko S."/>
            <person name="Kosugi Y."/>
            <person name="Izuno A."/>
            <person name="Isagi Y."/>
            <person name="Lee S.L."/>
            <person name="Shimizu K.K."/>
        </authorList>
    </citation>
    <scope>NUCLEOTIDE SEQUENCE [LARGE SCALE GENOMIC DNA]</scope>
    <source>
        <strain evidence="1">214</strain>
    </source>
</reference>
<dbReference type="EMBL" id="BPVZ01000032">
    <property type="protein sequence ID" value="GKV10233.1"/>
    <property type="molecule type" value="Genomic_DNA"/>
</dbReference>
<gene>
    <name evidence="1" type="ORF">SLEP1_g21630</name>
</gene>
<evidence type="ECO:0000313" key="1">
    <source>
        <dbReference type="EMBL" id="GKV10233.1"/>
    </source>
</evidence>
<keyword evidence="2" id="KW-1185">Reference proteome</keyword>
<accession>A0AAV5JFU9</accession>
<evidence type="ECO:0000313" key="2">
    <source>
        <dbReference type="Proteomes" id="UP001054252"/>
    </source>
</evidence>